<organism evidence="5 6">
    <name type="scientific">Candidatus Borkfalkia excrementavium</name>
    <dbReference type="NCBI Taxonomy" id="2838505"/>
    <lineage>
        <taxon>Bacteria</taxon>
        <taxon>Bacillati</taxon>
        <taxon>Bacillota</taxon>
        <taxon>Clostridia</taxon>
        <taxon>Christensenellales</taxon>
        <taxon>Christensenellaceae</taxon>
        <taxon>Candidatus Borkfalkia</taxon>
    </lineage>
</organism>
<dbReference type="InterPro" id="IPR018060">
    <property type="entry name" value="HTH_AraC"/>
</dbReference>
<evidence type="ECO:0000256" key="3">
    <source>
        <dbReference type="ARBA" id="ARBA00023163"/>
    </source>
</evidence>
<gene>
    <name evidence="5" type="ORF">H9728_03765</name>
</gene>
<dbReference type="PANTHER" id="PTHR46796">
    <property type="entry name" value="HTH-TYPE TRANSCRIPTIONAL ACTIVATOR RHAS-RELATED"/>
    <property type="match status" value="1"/>
</dbReference>
<dbReference type="InterPro" id="IPR009057">
    <property type="entry name" value="Homeodomain-like_sf"/>
</dbReference>
<evidence type="ECO:0000313" key="5">
    <source>
        <dbReference type="EMBL" id="HIY78139.1"/>
    </source>
</evidence>
<keyword evidence="2" id="KW-0238">DNA-binding</keyword>
<accession>A0A9D1Z7Q3</accession>
<evidence type="ECO:0000256" key="2">
    <source>
        <dbReference type="ARBA" id="ARBA00023125"/>
    </source>
</evidence>
<name>A0A9D1Z7Q3_9FIRM</name>
<dbReference type="EMBL" id="DXCO01000029">
    <property type="protein sequence ID" value="HIY78139.1"/>
    <property type="molecule type" value="Genomic_DNA"/>
</dbReference>
<protein>
    <submittedName>
        <fullName evidence="5">AraC family transcriptional regulator</fullName>
    </submittedName>
</protein>
<comment type="caution">
    <text evidence="5">The sequence shown here is derived from an EMBL/GenBank/DDBJ whole genome shotgun (WGS) entry which is preliminary data.</text>
</comment>
<dbReference type="Proteomes" id="UP000824135">
    <property type="component" value="Unassembled WGS sequence"/>
</dbReference>
<sequence length="219" mass="25033">AEGEFTARGNGEERTLHTGDVFFADNYVTHVYKTAFHSEAYVIVLSDAYLKNFHTRYGGTFPMFMYAGEDKNARLLSLLASAAEDWNTYNALMKHGLADWILGYLADRYPPTEKKNGEEGRFIAEVLQYIDAHFAEELSVASLAEKFGYSPNYFSSLFNRFTDSHFRDYLNRIRLRETEALMKAEPDIPAGKAAMLCGFVSQNTYYRTLRSVRSTKETK</sequence>
<reference evidence="5" key="1">
    <citation type="journal article" date="2021" name="PeerJ">
        <title>Extensive microbial diversity within the chicken gut microbiome revealed by metagenomics and culture.</title>
        <authorList>
            <person name="Gilroy R."/>
            <person name="Ravi A."/>
            <person name="Getino M."/>
            <person name="Pursley I."/>
            <person name="Horton D.L."/>
            <person name="Alikhan N.F."/>
            <person name="Baker D."/>
            <person name="Gharbi K."/>
            <person name="Hall N."/>
            <person name="Watson M."/>
            <person name="Adriaenssens E.M."/>
            <person name="Foster-Nyarko E."/>
            <person name="Jarju S."/>
            <person name="Secka A."/>
            <person name="Antonio M."/>
            <person name="Oren A."/>
            <person name="Chaudhuri R.R."/>
            <person name="La Ragione R."/>
            <person name="Hildebrand F."/>
            <person name="Pallen M.J."/>
        </authorList>
    </citation>
    <scope>NUCLEOTIDE SEQUENCE</scope>
    <source>
        <strain evidence="5">CHK199-9574</strain>
    </source>
</reference>
<evidence type="ECO:0000256" key="1">
    <source>
        <dbReference type="ARBA" id="ARBA00023015"/>
    </source>
</evidence>
<dbReference type="AlphaFoldDB" id="A0A9D1Z7Q3"/>
<dbReference type="InterPro" id="IPR050204">
    <property type="entry name" value="AraC_XylS_family_regulators"/>
</dbReference>
<proteinExistence type="predicted"/>
<reference evidence="5" key="2">
    <citation type="submission" date="2021-04" db="EMBL/GenBank/DDBJ databases">
        <authorList>
            <person name="Gilroy R."/>
        </authorList>
    </citation>
    <scope>NUCLEOTIDE SEQUENCE</scope>
    <source>
        <strain evidence="5">CHK199-9574</strain>
    </source>
</reference>
<dbReference type="SUPFAM" id="SSF46689">
    <property type="entry name" value="Homeodomain-like"/>
    <property type="match status" value="1"/>
</dbReference>
<feature type="domain" description="HTH araC/xylS-type" evidence="4">
    <location>
        <begin position="124"/>
        <end position="219"/>
    </location>
</feature>
<dbReference type="SMART" id="SM00342">
    <property type="entry name" value="HTH_ARAC"/>
    <property type="match status" value="1"/>
</dbReference>
<evidence type="ECO:0000259" key="4">
    <source>
        <dbReference type="PROSITE" id="PS01124"/>
    </source>
</evidence>
<feature type="non-terminal residue" evidence="5">
    <location>
        <position position="1"/>
    </location>
</feature>
<dbReference type="GO" id="GO:0043565">
    <property type="term" value="F:sequence-specific DNA binding"/>
    <property type="evidence" value="ECO:0007669"/>
    <property type="project" value="InterPro"/>
</dbReference>
<keyword evidence="3" id="KW-0804">Transcription</keyword>
<dbReference type="Gene3D" id="1.10.10.60">
    <property type="entry name" value="Homeodomain-like"/>
    <property type="match status" value="1"/>
</dbReference>
<evidence type="ECO:0000313" key="6">
    <source>
        <dbReference type="Proteomes" id="UP000824135"/>
    </source>
</evidence>
<keyword evidence="1" id="KW-0805">Transcription regulation</keyword>
<dbReference type="GO" id="GO:0003700">
    <property type="term" value="F:DNA-binding transcription factor activity"/>
    <property type="evidence" value="ECO:0007669"/>
    <property type="project" value="InterPro"/>
</dbReference>
<dbReference type="Pfam" id="PF12833">
    <property type="entry name" value="HTH_18"/>
    <property type="match status" value="1"/>
</dbReference>
<dbReference type="PROSITE" id="PS01124">
    <property type="entry name" value="HTH_ARAC_FAMILY_2"/>
    <property type="match status" value="1"/>
</dbReference>
<dbReference type="PANTHER" id="PTHR46796:SF6">
    <property type="entry name" value="ARAC SUBFAMILY"/>
    <property type="match status" value="1"/>
</dbReference>